<evidence type="ECO:0000313" key="2">
    <source>
        <dbReference type="Proteomes" id="UP000823786"/>
    </source>
</evidence>
<comment type="caution">
    <text evidence="1">The sequence shown here is derived from an EMBL/GenBank/DDBJ whole genome shotgun (WGS) entry which is preliminary data.</text>
</comment>
<accession>A0ABS4EX17</accession>
<evidence type="ECO:0000313" key="1">
    <source>
        <dbReference type="EMBL" id="MBP1862341.1"/>
    </source>
</evidence>
<dbReference type="Proteomes" id="UP000823786">
    <property type="component" value="Unassembled WGS sequence"/>
</dbReference>
<gene>
    <name evidence="1" type="ORF">J2Z75_005874</name>
</gene>
<keyword evidence="2" id="KW-1185">Reference proteome</keyword>
<dbReference type="EMBL" id="JAGGJV010000018">
    <property type="protein sequence ID" value="MBP1862341.1"/>
    <property type="molecule type" value="Genomic_DNA"/>
</dbReference>
<dbReference type="Gene3D" id="3.40.190.10">
    <property type="entry name" value="Periplasmic binding protein-like II"/>
    <property type="match status" value="2"/>
</dbReference>
<proteinExistence type="predicted"/>
<organism evidence="1 2">
    <name type="scientific">Rhizobium herbae</name>
    <dbReference type="NCBI Taxonomy" id="508661"/>
    <lineage>
        <taxon>Bacteria</taxon>
        <taxon>Pseudomonadati</taxon>
        <taxon>Pseudomonadota</taxon>
        <taxon>Alphaproteobacteria</taxon>
        <taxon>Hyphomicrobiales</taxon>
        <taxon>Rhizobiaceae</taxon>
        <taxon>Rhizobium/Agrobacterium group</taxon>
        <taxon>Rhizobium</taxon>
    </lineage>
</organism>
<protein>
    <submittedName>
        <fullName evidence="1">Uncharacterized protein</fullName>
    </submittedName>
</protein>
<name>A0ABS4EX17_9HYPH</name>
<reference evidence="1 2" key="1">
    <citation type="submission" date="2021-03" db="EMBL/GenBank/DDBJ databases">
        <title>Genomic Encyclopedia of Type Strains, Phase IV (KMG-IV): sequencing the most valuable type-strain genomes for metagenomic binning, comparative biology and taxonomic classification.</title>
        <authorList>
            <person name="Goeker M."/>
        </authorList>
    </citation>
    <scope>NUCLEOTIDE SEQUENCE [LARGE SCALE GENOMIC DNA]</scope>
    <source>
        <strain evidence="1 2">DSM 26427</strain>
    </source>
</reference>
<sequence>MDDDYDLAIRISATPSHKVTIWRKISVVHRILVAAPGSRFCDMKHPNELIPYDCLAYSRCISWGVL</sequence>